<name>H0E379_9ACTN</name>
<sequence>MRPLTGVLLVLLPLHFNLCFALLAARFDYPDVLRRPTGEILERFAAGGPRLLLLWWSFALAPLALMPAAVLLAGALAGADPAVRQLAALVGVLAGLVQLLGLIRWPFAVPELARAHARATGDGERAAVDVVFQTLHRTLGVAIGEHLGGLLTGAWSVLIGVAVLQDGRLPAALGLPGLVLGPLLVLGSLEFLGRHEPSGWSPAGRIVPPAYVAWSLWLVALGVALLA</sequence>
<gene>
    <name evidence="2" type="ORF">PAI11_12470</name>
</gene>
<dbReference type="EMBL" id="AGUD01000060">
    <property type="protein sequence ID" value="EHN11852.1"/>
    <property type="molecule type" value="Genomic_DNA"/>
</dbReference>
<evidence type="ECO:0000256" key="1">
    <source>
        <dbReference type="SAM" id="Phobius"/>
    </source>
</evidence>
<feature type="transmembrane region" description="Helical" evidence="1">
    <location>
        <begin position="86"/>
        <end position="107"/>
    </location>
</feature>
<feature type="transmembrane region" description="Helical" evidence="1">
    <location>
        <begin position="53"/>
        <end position="79"/>
    </location>
</feature>
<keyword evidence="1" id="KW-0812">Transmembrane</keyword>
<reference evidence="2 3" key="1">
    <citation type="journal article" date="2013" name="Biodegradation">
        <title>Quantitative proteomic analysis of ibuprofen-degrading Patulibacter sp. strain I11.</title>
        <authorList>
            <person name="Almeida B."/>
            <person name="Kjeldal H."/>
            <person name="Lolas I."/>
            <person name="Knudsen A.D."/>
            <person name="Carvalho G."/>
            <person name="Nielsen K.L."/>
            <person name="Barreto Crespo M.T."/>
            <person name="Stensballe A."/>
            <person name="Nielsen J.L."/>
        </authorList>
    </citation>
    <scope>NUCLEOTIDE SEQUENCE [LARGE SCALE GENOMIC DNA]</scope>
    <source>
        <strain evidence="2 3">I11</strain>
    </source>
</reference>
<evidence type="ECO:0008006" key="4">
    <source>
        <dbReference type="Google" id="ProtNLM"/>
    </source>
</evidence>
<feature type="transmembrane region" description="Helical" evidence="1">
    <location>
        <begin position="171"/>
        <end position="189"/>
    </location>
</feature>
<protein>
    <recommendedName>
        <fullName evidence="4">Integral membrane protein</fullName>
    </recommendedName>
</protein>
<dbReference type="Proteomes" id="UP000005143">
    <property type="component" value="Unassembled WGS sequence"/>
</dbReference>
<proteinExistence type="predicted"/>
<comment type="caution">
    <text evidence="2">The sequence shown here is derived from an EMBL/GenBank/DDBJ whole genome shotgun (WGS) entry which is preliminary data.</text>
</comment>
<dbReference type="Pfam" id="PF14329">
    <property type="entry name" value="DUF4386"/>
    <property type="match status" value="1"/>
</dbReference>
<dbReference type="PATRIC" id="fig|1097667.3.peg.1243"/>
<feature type="transmembrane region" description="Helical" evidence="1">
    <location>
        <begin position="209"/>
        <end position="226"/>
    </location>
</feature>
<feature type="transmembrane region" description="Helical" evidence="1">
    <location>
        <begin position="146"/>
        <end position="164"/>
    </location>
</feature>
<dbReference type="RefSeq" id="WP_007572123.1">
    <property type="nucleotide sequence ID" value="NZ_AGUD01000060.1"/>
</dbReference>
<evidence type="ECO:0000313" key="2">
    <source>
        <dbReference type="EMBL" id="EHN11852.1"/>
    </source>
</evidence>
<organism evidence="2 3">
    <name type="scientific">Patulibacter medicamentivorans</name>
    <dbReference type="NCBI Taxonomy" id="1097667"/>
    <lineage>
        <taxon>Bacteria</taxon>
        <taxon>Bacillati</taxon>
        <taxon>Actinomycetota</taxon>
        <taxon>Thermoleophilia</taxon>
        <taxon>Solirubrobacterales</taxon>
        <taxon>Patulibacteraceae</taxon>
        <taxon>Patulibacter</taxon>
    </lineage>
</organism>
<dbReference type="InterPro" id="IPR025495">
    <property type="entry name" value="DUF4386"/>
</dbReference>
<keyword evidence="1" id="KW-0472">Membrane</keyword>
<accession>H0E379</accession>
<evidence type="ECO:0000313" key="3">
    <source>
        <dbReference type="Proteomes" id="UP000005143"/>
    </source>
</evidence>
<dbReference type="AlphaFoldDB" id="H0E379"/>
<keyword evidence="1" id="KW-1133">Transmembrane helix</keyword>
<dbReference type="OrthoDB" id="326446at2"/>
<keyword evidence="3" id="KW-1185">Reference proteome</keyword>